<feature type="compositionally biased region" description="Gly residues" evidence="1">
    <location>
        <begin position="23"/>
        <end position="32"/>
    </location>
</feature>
<accession>A0AAP0P2K3</accession>
<feature type="compositionally biased region" description="Basic residues" evidence="1">
    <location>
        <begin position="119"/>
        <end position="141"/>
    </location>
</feature>
<organism evidence="2 3">
    <name type="scientific">Stephania cephalantha</name>
    <dbReference type="NCBI Taxonomy" id="152367"/>
    <lineage>
        <taxon>Eukaryota</taxon>
        <taxon>Viridiplantae</taxon>
        <taxon>Streptophyta</taxon>
        <taxon>Embryophyta</taxon>
        <taxon>Tracheophyta</taxon>
        <taxon>Spermatophyta</taxon>
        <taxon>Magnoliopsida</taxon>
        <taxon>Ranunculales</taxon>
        <taxon>Menispermaceae</taxon>
        <taxon>Menispermoideae</taxon>
        <taxon>Cissampelideae</taxon>
        <taxon>Stephania</taxon>
    </lineage>
</organism>
<comment type="caution">
    <text evidence="2">The sequence shown here is derived from an EMBL/GenBank/DDBJ whole genome shotgun (WGS) entry which is preliminary data.</text>
</comment>
<protein>
    <submittedName>
        <fullName evidence="2">Uncharacterized protein</fullName>
    </submittedName>
</protein>
<feature type="region of interest" description="Disordered" evidence="1">
    <location>
        <begin position="115"/>
        <end position="238"/>
    </location>
</feature>
<reference evidence="2 3" key="1">
    <citation type="submission" date="2024-01" db="EMBL/GenBank/DDBJ databases">
        <title>Genome assemblies of Stephania.</title>
        <authorList>
            <person name="Yang L."/>
        </authorList>
    </citation>
    <scope>NUCLEOTIDE SEQUENCE [LARGE SCALE GENOMIC DNA]</scope>
    <source>
        <strain evidence="2">JXDWG</strain>
        <tissue evidence="2">Leaf</tissue>
    </source>
</reference>
<proteinExistence type="predicted"/>
<evidence type="ECO:0000313" key="3">
    <source>
        <dbReference type="Proteomes" id="UP001419268"/>
    </source>
</evidence>
<evidence type="ECO:0000256" key="1">
    <source>
        <dbReference type="SAM" id="MobiDB-lite"/>
    </source>
</evidence>
<dbReference type="AlphaFoldDB" id="A0AAP0P2K3"/>
<feature type="region of interest" description="Disordered" evidence="1">
    <location>
        <begin position="1"/>
        <end position="102"/>
    </location>
</feature>
<dbReference type="EMBL" id="JBBNAG010000006">
    <property type="protein sequence ID" value="KAK9125156.1"/>
    <property type="molecule type" value="Genomic_DNA"/>
</dbReference>
<evidence type="ECO:0000313" key="2">
    <source>
        <dbReference type="EMBL" id="KAK9125156.1"/>
    </source>
</evidence>
<dbReference type="Proteomes" id="UP001419268">
    <property type="component" value="Unassembled WGS sequence"/>
</dbReference>
<gene>
    <name evidence="2" type="ORF">Scep_014002</name>
</gene>
<name>A0AAP0P2K3_9MAGN</name>
<sequence length="238" mass="25431">MQKTHSTIKYAMSAPELAKEPAGRGGSGGARGGASRQRRTMAGAAPAAEQPRTRAAANQPQAAIGPAARRWTAGAPAGEDDGLVGSGVARTAQRGGVDQRRLQIWRELARLRGADGDRRRRRRQRRRQAAAPARQRRRGKRFGSTVMARERGDATQRGGTAVGSGRGGGRRGRRAAPAGGGAAAPTARWRVVDRSDARFRRNRDDAMERVRAGRQGPRPKSDVFHGRPSIFSGSMDGS</sequence>
<keyword evidence="3" id="KW-1185">Reference proteome</keyword>
<feature type="compositionally biased region" description="Basic and acidic residues" evidence="1">
    <location>
        <begin position="190"/>
        <end position="211"/>
    </location>
</feature>